<name>A0A1I7ZTT4_9BILA</name>
<evidence type="ECO:0000313" key="1">
    <source>
        <dbReference type="Proteomes" id="UP000095287"/>
    </source>
</evidence>
<proteinExistence type="predicted"/>
<dbReference type="Proteomes" id="UP000095287">
    <property type="component" value="Unplaced"/>
</dbReference>
<keyword evidence="1" id="KW-1185">Reference proteome</keyword>
<accession>A0A1I7ZTT4</accession>
<protein>
    <submittedName>
        <fullName evidence="2">Uncharacterized protein</fullName>
    </submittedName>
</protein>
<sequence>MCSWRGESTFYHRQLATDSTPRGHHYRIIGYSFSCRFSHHFADDLDVFRDDKEGHDDDARGGFERVERDAHISAGNCLFVREYLSQCL</sequence>
<evidence type="ECO:0000313" key="2">
    <source>
        <dbReference type="WBParaSite" id="L893_g29853.t1"/>
    </source>
</evidence>
<dbReference type="AlphaFoldDB" id="A0A1I7ZTT4"/>
<reference evidence="2" key="1">
    <citation type="submission" date="2016-11" db="UniProtKB">
        <authorList>
            <consortium name="WormBaseParasite"/>
        </authorList>
    </citation>
    <scope>IDENTIFICATION</scope>
</reference>
<organism evidence="1 2">
    <name type="scientific">Steinernema glaseri</name>
    <dbReference type="NCBI Taxonomy" id="37863"/>
    <lineage>
        <taxon>Eukaryota</taxon>
        <taxon>Metazoa</taxon>
        <taxon>Ecdysozoa</taxon>
        <taxon>Nematoda</taxon>
        <taxon>Chromadorea</taxon>
        <taxon>Rhabditida</taxon>
        <taxon>Tylenchina</taxon>
        <taxon>Panagrolaimomorpha</taxon>
        <taxon>Strongyloidoidea</taxon>
        <taxon>Steinernematidae</taxon>
        <taxon>Steinernema</taxon>
    </lineage>
</organism>
<dbReference type="WBParaSite" id="L893_g29853.t1">
    <property type="protein sequence ID" value="L893_g29853.t1"/>
    <property type="gene ID" value="L893_g29853"/>
</dbReference>